<evidence type="ECO:0000256" key="7">
    <source>
        <dbReference type="SAM" id="SignalP"/>
    </source>
</evidence>
<sequence length="570" mass="62510">MIQTKMKAGKALPHVLIGLVTILSLSACESGSNSNASDPGSDNSTNVSATSSDMPADPLGKYVKPITMSWAVQTAAASKLLDGETYDNNRWSQLISDKLGINLKVAFSADSSTDAYNNKLNAVIASGDLPDVFKTQDANVFLQLAQNGQLADLTEVFDKYATDDLKAYKERFADAFAGATINGKLYAIPRMNDNFHEAPFLWIRDDWLKNTNSQPPKTIDELVALAEKFATGDPDGNGINGDTYGLALNKDLIRPGHGTILGLAAAFGVPGYDESMFYRDQDGKMTFSWIQPGMKDALAVLADMYKKGLINKEFTAKNESALVEDITSGKIGMAFGSNWGTWYPYNNVYKKDGVIVRPYPIPTQEGIDYKVGIESNAVGQMTMVSKDFDHPEAAIKILNLYDQTVNHSTKEDYEKYWANEQYRLSPVYIDEPGEVYAADIQKALQAGSPDSLPPGAKPVYDYIVGFKDGSLKNDDNAFGDWGQMSEEGSLPIVLNKYMPDNAVVQSVLGIQRPEVWLTNESSLDTLTITAFTDIITGAKPVDYFDTYVKQWLKAGGQQTLDELDKLYPAK</sequence>
<dbReference type="PANTHER" id="PTHR43649:SF33">
    <property type="entry name" value="POLYGALACTURONAN_RHAMNOGALACTURONAN-BINDING PROTEIN YTCQ"/>
    <property type="match status" value="1"/>
</dbReference>
<keyword evidence="4" id="KW-0564">Palmitate</keyword>
<dbReference type="Gene3D" id="3.40.190.10">
    <property type="entry name" value="Periplasmic binding protein-like II"/>
    <property type="match status" value="2"/>
</dbReference>
<dbReference type="RefSeq" id="WP_185129767.1">
    <property type="nucleotide sequence ID" value="NZ_JACJVO010000017.1"/>
</dbReference>
<evidence type="ECO:0000256" key="1">
    <source>
        <dbReference type="ARBA" id="ARBA00022475"/>
    </source>
</evidence>
<reference evidence="8 9" key="1">
    <citation type="submission" date="2020-08" db="EMBL/GenBank/DDBJ databases">
        <title>Cohnella phylogeny.</title>
        <authorList>
            <person name="Dunlap C."/>
        </authorList>
    </citation>
    <scope>NUCLEOTIDE SEQUENCE [LARGE SCALE GENOMIC DNA]</scope>
    <source>
        <strain evidence="8 9">CBP 2801</strain>
    </source>
</reference>
<evidence type="ECO:0000256" key="6">
    <source>
        <dbReference type="SAM" id="MobiDB-lite"/>
    </source>
</evidence>
<evidence type="ECO:0000313" key="9">
    <source>
        <dbReference type="Proteomes" id="UP000564644"/>
    </source>
</evidence>
<dbReference type="AlphaFoldDB" id="A0A7X0VW41"/>
<dbReference type="Proteomes" id="UP000564644">
    <property type="component" value="Unassembled WGS sequence"/>
</dbReference>
<dbReference type="SUPFAM" id="SSF53850">
    <property type="entry name" value="Periplasmic binding protein-like II"/>
    <property type="match status" value="1"/>
</dbReference>
<keyword evidence="3" id="KW-0472">Membrane</keyword>
<evidence type="ECO:0000256" key="2">
    <source>
        <dbReference type="ARBA" id="ARBA00022729"/>
    </source>
</evidence>
<feature type="chain" id="PRO_5038447694" evidence="7">
    <location>
        <begin position="28"/>
        <end position="570"/>
    </location>
</feature>
<dbReference type="InterPro" id="IPR050490">
    <property type="entry name" value="Bact_solute-bd_prot1"/>
</dbReference>
<feature type="region of interest" description="Disordered" evidence="6">
    <location>
        <begin position="31"/>
        <end position="54"/>
    </location>
</feature>
<evidence type="ECO:0000256" key="5">
    <source>
        <dbReference type="ARBA" id="ARBA00023288"/>
    </source>
</evidence>
<organism evidence="8 9">
    <name type="scientific">Cohnella zeiphila</name>
    <dbReference type="NCBI Taxonomy" id="2761120"/>
    <lineage>
        <taxon>Bacteria</taxon>
        <taxon>Bacillati</taxon>
        <taxon>Bacillota</taxon>
        <taxon>Bacilli</taxon>
        <taxon>Bacillales</taxon>
        <taxon>Paenibacillaceae</taxon>
        <taxon>Cohnella</taxon>
    </lineage>
</organism>
<keyword evidence="2 7" id="KW-0732">Signal</keyword>
<protein>
    <submittedName>
        <fullName evidence="8">Extracellular solute-binding protein</fullName>
    </submittedName>
</protein>
<dbReference type="InterPro" id="IPR006059">
    <property type="entry name" value="SBP"/>
</dbReference>
<feature type="compositionally biased region" description="Polar residues" evidence="6">
    <location>
        <begin position="31"/>
        <end position="53"/>
    </location>
</feature>
<proteinExistence type="predicted"/>
<keyword evidence="5" id="KW-0449">Lipoprotein</keyword>
<evidence type="ECO:0000256" key="3">
    <source>
        <dbReference type="ARBA" id="ARBA00023136"/>
    </source>
</evidence>
<feature type="signal peptide" evidence="7">
    <location>
        <begin position="1"/>
        <end position="27"/>
    </location>
</feature>
<dbReference type="Pfam" id="PF01547">
    <property type="entry name" value="SBP_bac_1"/>
    <property type="match status" value="1"/>
</dbReference>
<dbReference type="PANTHER" id="PTHR43649">
    <property type="entry name" value="ARABINOSE-BINDING PROTEIN-RELATED"/>
    <property type="match status" value="1"/>
</dbReference>
<name>A0A7X0VW41_9BACL</name>
<keyword evidence="9" id="KW-1185">Reference proteome</keyword>
<keyword evidence="1" id="KW-1003">Cell membrane</keyword>
<dbReference type="EMBL" id="JACJVO010000017">
    <property type="protein sequence ID" value="MBB6732100.1"/>
    <property type="molecule type" value="Genomic_DNA"/>
</dbReference>
<comment type="caution">
    <text evidence="8">The sequence shown here is derived from an EMBL/GenBank/DDBJ whole genome shotgun (WGS) entry which is preliminary data.</text>
</comment>
<accession>A0A7X0VW41</accession>
<evidence type="ECO:0000256" key="4">
    <source>
        <dbReference type="ARBA" id="ARBA00023139"/>
    </source>
</evidence>
<gene>
    <name evidence="8" type="ORF">H7C18_14360</name>
</gene>
<evidence type="ECO:0000313" key="8">
    <source>
        <dbReference type="EMBL" id="MBB6732100.1"/>
    </source>
</evidence>
<dbReference type="PROSITE" id="PS51257">
    <property type="entry name" value="PROKAR_LIPOPROTEIN"/>
    <property type="match status" value="1"/>
</dbReference>